<evidence type="ECO:0000259" key="1">
    <source>
        <dbReference type="Pfam" id="PF14021"/>
    </source>
</evidence>
<organism evidence="2 3">
    <name type="scientific">Stereum hirsutum (strain FP-91666)</name>
    <name type="common">White-rot fungus</name>
    <dbReference type="NCBI Taxonomy" id="721885"/>
    <lineage>
        <taxon>Eukaryota</taxon>
        <taxon>Fungi</taxon>
        <taxon>Dikarya</taxon>
        <taxon>Basidiomycota</taxon>
        <taxon>Agaricomycotina</taxon>
        <taxon>Agaricomycetes</taxon>
        <taxon>Russulales</taxon>
        <taxon>Stereaceae</taxon>
        <taxon>Stereum</taxon>
    </lineage>
</organism>
<evidence type="ECO:0000313" key="2">
    <source>
        <dbReference type="EMBL" id="EIM80409.1"/>
    </source>
</evidence>
<dbReference type="InterPro" id="IPR053024">
    <property type="entry name" value="Fungal_surface_NADase"/>
</dbReference>
<dbReference type="Pfam" id="PF14021">
    <property type="entry name" value="TNT"/>
    <property type="match status" value="1"/>
</dbReference>
<sequence>CVGTNSTGDPNQQQYVCGDYRLGPLHLPTKLPVSSLVHSYAPFSGLCPGAFLAQWTFPSNGSYRYPPVDGFQVTTDNEPIEGRVKLTEGTKVDRFGSEYGTFLSPKGAPYVERALPPQNLDTSSSAPEYPNGYHVYEVVKAFDVVQGPIAPWFGQPGGGSQYVPFRILLKCSA</sequence>
<dbReference type="GO" id="GO:0050135">
    <property type="term" value="F:NADP+ nucleosidase activity"/>
    <property type="evidence" value="ECO:0007669"/>
    <property type="project" value="InterPro"/>
</dbReference>
<reference evidence="3" key="1">
    <citation type="journal article" date="2012" name="Science">
        <title>The Paleozoic origin of enzymatic lignin decomposition reconstructed from 31 fungal genomes.</title>
        <authorList>
            <person name="Floudas D."/>
            <person name="Binder M."/>
            <person name="Riley R."/>
            <person name="Barry K."/>
            <person name="Blanchette R.A."/>
            <person name="Henrissat B."/>
            <person name="Martinez A.T."/>
            <person name="Otillar R."/>
            <person name="Spatafora J.W."/>
            <person name="Yadav J.S."/>
            <person name="Aerts A."/>
            <person name="Benoit I."/>
            <person name="Boyd A."/>
            <person name="Carlson A."/>
            <person name="Copeland A."/>
            <person name="Coutinho P.M."/>
            <person name="de Vries R.P."/>
            <person name="Ferreira P."/>
            <person name="Findley K."/>
            <person name="Foster B."/>
            <person name="Gaskell J."/>
            <person name="Glotzer D."/>
            <person name="Gorecki P."/>
            <person name="Heitman J."/>
            <person name="Hesse C."/>
            <person name="Hori C."/>
            <person name="Igarashi K."/>
            <person name="Jurgens J.A."/>
            <person name="Kallen N."/>
            <person name="Kersten P."/>
            <person name="Kohler A."/>
            <person name="Kuees U."/>
            <person name="Kumar T.K.A."/>
            <person name="Kuo A."/>
            <person name="LaButti K."/>
            <person name="Larrondo L.F."/>
            <person name="Lindquist E."/>
            <person name="Ling A."/>
            <person name="Lombard V."/>
            <person name="Lucas S."/>
            <person name="Lundell T."/>
            <person name="Martin R."/>
            <person name="McLaughlin D.J."/>
            <person name="Morgenstern I."/>
            <person name="Morin E."/>
            <person name="Murat C."/>
            <person name="Nagy L.G."/>
            <person name="Nolan M."/>
            <person name="Ohm R.A."/>
            <person name="Patyshakuliyeva A."/>
            <person name="Rokas A."/>
            <person name="Ruiz-Duenas F.J."/>
            <person name="Sabat G."/>
            <person name="Salamov A."/>
            <person name="Samejima M."/>
            <person name="Schmutz J."/>
            <person name="Slot J.C."/>
            <person name="St John F."/>
            <person name="Stenlid J."/>
            <person name="Sun H."/>
            <person name="Sun S."/>
            <person name="Syed K."/>
            <person name="Tsang A."/>
            <person name="Wiebenga A."/>
            <person name="Young D."/>
            <person name="Pisabarro A."/>
            <person name="Eastwood D.C."/>
            <person name="Martin F."/>
            <person name="Cullen D."/>
            <person name="Grigoriev I.V."/>
            <person name="Hibbett D.S."/>
        </authorList>
    </citation>
    <scope>NUCLEOTIDE SEQUENCE [LARGE SCALE GENOMIC DNA]</scope>
    <source>
        <strain evidence="3">FP-91666</strain>
    </source>
</reference>
<keyword evidence="3" id="KW-1185">Reference proteome</keyword>
<feature type="non-terminal residue" evidence="2">
    <location>
        <position position="1"/>
    </location>
</feature>
<feature type="domain" description="TNT" evidence="1">
    <location>
        <begin position="86"/>
        <end position="163"/>
    </location>
</feature>
<dbReference type="AlphaFoldDB" id="R7RYK7"/>
<dbReference type="InterPro" id="IPR025331">
    <property type="entry name" value="TNT"/>
</dbReference>
<dbReference type="PANTHER" id="PTHR42059:SF1">
    <property type="entry name" value="TNT DOMAIN-CONTAINING PROTEIN"/>
    <property type="match status" value="1"/>
</dbReference>
<protein>
    <recommendedName>
        <fullName evidence="1">TNT domain-containing protein</fullName>
    </recommendedName>
</protein>
<dbReference type="eggNOG" id="ENOG502S1C9">
    <property type="taxonomic scope" value="Eukaryota"/>
</dbReference>
<dbReference type="OrthoDB" id="2923349at2759"/>
<dbReference type="KEGG" id="shs:STEHIDRAFT_68064"/>
<gene>
    <name evidence="2" type="ORF">STEHIDRAFT_68064</name>
</gene>
<evidence type="ECO:0000313" key="3">
    <source>
        <dbReference type="Proteomes" id="UP000053927"/>
    </source>
</evidence>
<dbReference type="EMBL" id="JH687398">
    <property type="protein sequence ID" value="EIM80409.1"/>
    <property type="molecule type" value="Genomic_DNA"/>
</dbReference>
<dbReference type="OMA" id="DFPYNYH"/>
<proteinExistence type="predicted"/>
<dbReference type="PANTHER" id="PTHR42059">
    <property type="entry name" value="TNT DOMAIN-CONTAINING PROTEIN"/>
    <property type="match status" value="1"/>
</dbReference>
<name>R7RYK7_STEHR</name>
<accession>R7RYK7</accession>
<dbReference type="GeneID" id="18806408"/>
<dbReference type="Proteomes" id="UP000053927">
    <property type="component" value="Unassembled WGS sequence"/>
</dbReference>
<dbReference type="RefSeq" id="XP_007310380.1">
    <property type="nucleotide sequence ID" value="XM_007310318.1"/>
</dbReference>